<keyword evidence="4 7" id="KW-1133">Transmembrane helix</keyword>
<dbReference type="GO" id="GO:0030428">
    <property type="term" value="C:cell septum"/>
    <property type="evidence" value="ECO:0007669"/>
    <property type="project" value="TreeGrafter"/>
</dbReference>
<keyword evidence="5 7" id="KW-0472">Membrane</keyword>
<evidence type="ECO:0000256" key="4">
    <source>
        <dbReference type="ARBA" id="ARBA00022989"/>
    </source>
</evidence>
<evidence type="ECO:0000256" key="1">
    <source>
        <dbReference type="ARBA" id="ARBA00022475"/>
    </source>
</evidence>
<keyword evidence="6 7" id="KW-0131">Cell cycle</keyword>
<dbReference type="InterPro" id="IPR007060">
    <property type="entry name" value="FtsL/DivIC"/>
</dbReference>
<evidence type="ECO:0000256" key="7">
    <source>
        <dbReference type="HAMAP-Rule" id="MF_00599"/>
    </source>
</evidence>
<dbReference type="GO" id="GO:0005886">
    <property type="term" value="C:plasma membrane"/>
    <property type="evidence" value="ECO:0007669"/>
    <property type="project" value="UniProtKB-SubCell"/>
</dbReference>
<proteinExistence type="inferred from homology"/>
<dbReference type="InterPro" id="IPR023081">
    <property type="entry name" value="Cell_div_FtsB"/>
</dbReference>
<keyword evidence="9" id="KW-1185">Reference proteome</keyword>
<evidence type="ECO:0000256" key="5">
    <source>
        <dbReference type="ARBA" id="ARBA00023136"/>
    </source>
</evidence>
<comment type="subunit">
    <text evidence="7">Part of a complex composed of FtsB, FtsL and FtsQ.</text>
</comment>
<dbReference type="GO" id="GO:0032153">
    <property type="term" value="C:cell division site"/>
    <property type="evidence" value="ECO:0007669"/>
    <property type="project" value="UniProtKB-UniRule"/>
</dbReference>
<evidence type="ECO:0000256" key="2">
    <source>
        <dbReference type="ARBA" id="ARBA00022618"/>
    </source>
</evidence>
<dbReference type="RefSeq" id="WP_078928895.1">
    <property type="nucleotide sequence ID" value="NZ_FUXX01000023.1"/>
</dbReference>
<evidence type="ECO:0000313" key="9">
    <source>
        <dbReference type="Proteomes" id="UP000242432"/>
    </source>
</evidence>
<feature type="topological domain" description="Cytoplasmic" evidence="7">
    <location>
        <begin position="1"/>
        <end position="3"/>
    </location>
</feature>
<sequence length="98" mass="11353">MKIFAVILVIIIACLGWQTYNGRNGILHYRETEQKLKAASANTERLQRRNQALEDEISDLKQGNRVVEELARSELGMVKQEETFYRVIEKEEKTSPSK</sequence>
<dbReference type="GO" id="GO:0043093">
    <property type="term" value="P:FtsZ-dependent cytokinesis"/>
    <property type="evidence" value="ECO:0007669"/>
    <property type="project" value="UniProtKB-UniRule"/>
</dbReference>
<organism evidence="8 9">
    <name type="scientific">Succinivibrio dextrinosolvens DSM 3072</name>
    <dbReference type="NCBI Taxonomy" id="1123324"/>
    <lineage>
        <taxon>Bacteria</taxon>
        <taxon>Pseudomonadati</taxon>
        <taxon>Pseudomonadota</taxon>
        <taxon>Gammaproteobacteria</taxon>
        <taxon>Aeromonadales</taxon>
        <taxon>Succinivibrionaceae</taxon>
        <taxon>Succinivibrio</taxon>
    </lineage>
</organism>
<dbReference type="HAMAP" id="MF_00599">
    <property type="entry name" value="FtsB"/>
    <property type="match status" value="1"/>
</dbReference>
<dbReference type="Pfam" id="PF04977">
    <property type="entry name" value="DivIC"/>
    <property type="match status" value="1"/>
</dbReference>
<evidence type="ECO:0000256" key="3">
    <source>
        <dbReference type="ARBA" id="ARBA00022692"/>
    </source>
</evidence>
<protein>
    <recommendedName>
        <fullName evidence="7">Cell division protein FtsB</fullName>
    </recommendedName>
</protein>
<dbReference type="AlphaFoldDB" id="A0A1T4VFV0"/>
<feature type="topological domain" description="Periplasmic" evidence="7">
    <location>
        <begin position="22"/>
        <end position="98"/>
    </location>
</feature>
<reference evidence="9" key="1">
    <citation type="submission" date="2017-02" db="EMBL/GenBank/DDBJ databases">
        <authorList>
            <person name="Varghese N."/>
            <person name="Submissions S."/>
        </authorList>
    </citation>
    <scope>NUCLEOTIDE SEQUENCE [LARGE SCALE GENOMIC DNA]</scope>
    <source>
        <strain evidence="9">DSM 3072</strain>
    </source>
</reference>
<dbReference type="PANTHER" id="PTHR37485:SF1">
    <property type="entry name" value="CELL DIVISION PROTEIN FTSB"/>
    <property type="match status" value="1"/>
</dbReference>
<keyword evidence="7" id="KW-0997">Cell inner membrane</keyword>
<keyword evidence="7" id="KW-0175">Coiled coil</keyword>
<keyword evidence="2 7" id="KW-0132">Cell division</keyword>
<dbReference type="Proteomes" id="UP000242432">
    <property type="component" value="Unassembled WGS sequence"/>
</dbReference>
<feature type="coiled-coil region" evidence="7">
    <location>
        <begin position="29"/>
        <end position="70"/>
    </location>
</feature>
<comment type="subcellular location">
    <subcellularLocation>
        <location evidence="7">Cell inner membrane</location>
        <topology evidence="7">Single-pass type II membrane protein</topology>
    </subcellularLocation>
    <text evidence="7">Localizes to the division septum.</text>
</comment>
<keyword evidence="1 7" id="KW-1003">Cell membrane</keyword>
<comment type="function">
    <text evidence="7">Essential cell division protein. May link together the upstream cell division proteins, which are predominantly cytoplasmic, with the downstream cell division proteins, which are predominantly periplasmic.</text>
</comment>
<evidence type="ECO:0000313" key="8">
    <source>
        <dbReference type="EMBL" id="SKA63842.1"/>
    </source>
</evidence>
<keyword evidence="3 7" id="KW-0812">Transmembrane</keyword>
<name>A0A1T4VFV0_9GAMM</name>
<evidence type="ECO:0000256" key="6">
    <source>
        <dbReference type="ARBA" id="ARBA00023306"/>
    </source>
</evidence>
<dbReference type="EMBL" id="FUXX01000023">
    <property type="protein sequence ID" value="SKA63842.1"/>
    <property type="molecule type" value="Genomic_DNA"/>
</dbReference>
<comment type="similarity">
    <text evidence="7">Belongs to the FtsB family.</text>
</comment>
<accession>A0A1T4VFV0</accession>
<dbReference type="PANTHER" id="PTHR37485">
    <property type="entry name" value="CELL DIVISION PROTEIN FTSB"/>
    <property type="match status" value="1"/>
</dbReference>
<dbReference type="STRING" id="83771.SAMN02910357_00543"/>
<gene>
    <name evidence="7" type="primary">ftsB</name>
    <name evidence="8" type="ORF">SAMN02745213_01450</name>
</gene>